<keyword evidence="4 7" id="KW-0238">DNA-binding</keyword>
<dbReference type="Proteomes" id="UP000185151">
    <property type="component" value="Unassembled WGS sequence"/>
</dbReference>
<keyword evidence="11" id="KW-1185">Reference proteome</keyword>
<dbReference type="InterPro" id="IPR016032">
    <property type="entry name" value="Sig_transdc_resp-reg_C-effctor"/>
</dbReference>
<dbReference type="CDD" id="cd00383">
    <property type="entry name" value="trans_reg_C"/>
    <property type="match status" value="1"/>
</dbReference>
<keyword evidence="2" id="KW-0902">Two-component regulatory system</keyword>
<keyword evidence="5" id="KW-0804">Transcription</keyword>
<dbReference type="PROSITE" id="PS50110">
    <property type="entry name" value="RESPONSE_REGULATORY"/>
    <property type="match status" value="1"/>
</dbReference>
<dbReference type="SMART" id="SM00448">
    <property type="entry name" value="REC"/>
    <property type="match status" value="1"/>
</dbReference>
<evidence type="ECO:0000256" key="3">
    <source>
        <dbReference type="ARBA" id="ARBA00023015"/>
    </source>
</evidence>
<dbReference type="InterPro" id="IPR001789">
    <property type="entry name" value="Sig_transdc_resp-reg_receiver"/>
</dbReference>
<dbReference type="InterPro" id="IPR039420">
    <property type="entry name" value="WalR-like"/>
</dbReference>
<dbReference type="GO" id="GO:0006355">
    <property type="term" value="P:regulation of DNA-templated transcription"/>
    <property type="evidence" value="ECO:0007669"/>
    <property type="project" value="InterPro"/>
</dbReference>
<evidence type="ECO:0000256" key="7">
    <source>
        <dbReference type="PROSITE-ProRule" id="PRU01091"/>
    </source>
</evidence>
<evidence type="ECO:0000256" key="6">
    <source>
        <dbReference type="PROSITE-ProRule" id="PRU00169"/>
    </source>
</evidence>
<dbReference type="InterPro" id="IPR001867">
    <property type="entry name" value="OmpR/PhoB-type_DNA-bd"/>
</dbReference>
<accession>A0A1N6LEJ3</accession>
<protein>
    <submittedName>
        <fullName evidence="10">Two-component system, OmpR family, phosphate regulon response regulator OmpR</fullName>
    </submittedName>
</protein>
<dbReference type="EMBL" id="FSRU01000003">
    <property type="protein sequence ID" value="SIO67173.1"/>
    <property type="molecule type" value="Genomic_DNA"/>
</dbReference>
<dbReference type="Gene3D" id="6.10.250.690">
    <property type="match status" value="1"/>
</dbReference>
<dbReference type="Pfam" id="PF00072">
    <property type="entry name" value="Response_reg"/>
    <property type="match status" value="1"/>
</dbReference>
<dbReference type="InterPro" id="IPR011006">
    <property type="entry name" value="CheY-like_superfamily"/>
</dbReference>
<dbReference type="AlphaFoldDB" id="A0A1N6LEJ3"/>
<feature type="domain" description="OmpR/PhoB-type" evidence="9">
    <location>
        <begin position="138"/>
        <end position="237"/>
    </location>
</feature>
<dbReference type="Gene3D" id="3.40.50.2300">
    <property type="match status" value="1"/>
</dbReference>
<evidence type="ECO:0000256" key="1">
    <source>
        <dbReference type="ARBA" id="ARBA00022553"/>
    </source>
</evidence>
<proteinExistence type="predicted"/>
<feature type="domain" description="Response regulatory" evidence="8">
    <location>
        <begin position="9"/>
        <end position="123"/>
    </location>
</feature>
<evidence type="ECO:0000256" key="2">
    <source>
        <dbReference type="ARBA" id="ARBA00023012"/>
    </source>
</evidence>
<reference evidence="10 11" key="1">
    <citation type="submission" date="2016-11" db="EMBL/GenBank/DDBJ databases">
        <authorList>
            <person name="Jaros S."/>
            <person name="Januszkiewicz K."/>
            <person name="Wedrychowicz H."/>
        </authorList>
    </citation>
    <scope>NUCLEOTIDE SEQUENCE [LARGE SCALE GENOMIC DNA]</scope>
    <source>
        <strain evidence="10 11">GAS95</strain>
    </source>
</reference>
<keyword evidence="3" id="KW-0805">Transcription regulation</keyword>
<dbReference type="Gene3D" id="1.10.10.10">
    <property type="entry name" value="Winged helix-like DNA-binding domain superfamily/Winged helix DNA-binding domain"/>
    <property type="match status" value="1"/>
</dbReference>
<evidence type="ECO:0000313" key="10">
    <source>
        <dbReference type="EMBL" id="SIO67173.1"/>
    </source>
</evidence>
<evidence type="ECO:0000256" key="5">
    <source>
        <dbReference type="ARBA" id="ARBA00023163"/>
    </source>
</evidence>
<evidence type="ECO:0000256" key="4">
    <source>
        <dbReference type="ARBA" id="ARBA00023125"/>
    </source>
</evidence>
<dbReference type="SUPFAM" id="SSF52172">
    <property type="entry name" value="CheY-like"/>
    <property type="match status" value="1"/>
</dbReference>
<dbReference type="InterPro" id="IPR036388">
    <property type="entry name" value="WH-like_DNA-bd_sf"/>
</dbReference>
<evidence type="ECO:0000259" key="8">
    <source>
        <dbReference type="PROSITE" id="PS50110"/>
    </source>
</evidence>
<dbReference type="PROSITE" id="PS51755">
    <property type="entry name" value="OMPR_PHOB"/>
    <property type="match status" value="1"/>
</dbReference>
<dbReference type="PANTHER" id="PTHR48111">
    <property type="entry name" value="REGULATOR OF RPOS"/>
    <property type="match status" value="1"/>
</dbReference>
<feature type="modified residue" description="4-aspartylphosphate" evidence="6">
    <location>
        <position position="58"/>
    </location>
</feature>
<sequence>MNLEAMTTRILLVDDDLELRTLLCDYLGRQGIEVSTLHDAGTLQQRLEHARPDVVVLDVLMPGVDGLTALGRLRTSGDDIPVILLTGRSDDVDRIIGLEMGADDYISKPFNPRELVARVEAILRRRRAVPSPAAPEQRKPFAFGRFKLDFQSRTLSVDNRTLILSATEFALLKVFINHSMRTLTRDRLIELLYGPEGDRTDRGVDVQVWRLRQVLEVNPSTPRLIQTVRGRGYVFVPDGEQHATQQPAVFS</sequence>
<name>A0A1N6LEJ3_9BURK</name>
<dbReference type="SMART" id="SM00862">
    <property type="entry name" value="Trans_reg_C"/>
    <property type="match status" value="1"/>
</dbReference>
<feature type="DNA-binding region" description="OmpR/PhoB-type" evidence="7">
    <location>
        <begin position="138"/>
        <end position="237"/>
    </location>
</feature>
<organism evidence="10 11">
    <name type="scientific">Paraburkholderia phenazinium</name>
    <dbReference type="NCBI Taxonomy" id="60549"/>
    <lineage>
        <taxon>Bacteria</taxon>
        <taxon>Pseudomonadati</taxon>
        <taxon>Pseudomonadota</taxon>
        <taxon>Betaproteobacteria</taxon>
        <taxon>Burkholderiales</taxon>
        <taxon>Burkholderiaceae</taxon>
        <taxon>Paraburkholderia</taxon>
    </lineage>
</organism>
<evidence type="ECO:0000259" key="9">
    <source>
        <dbReference type="PROSITE" id="PS51755"/>
    </source>
</evidence>
<dbReference type="SUPFAM" id="SSF46894">
    <property type="entry name" value="C-terminal effector domain of the bipartite response regulators"/>
    <property type="match status" value="1"/>
</dbReference>
<dbReference type="Pfam" id="PF00486">
    <property type="entry name" value="Trans_reg_C"/>
    <property type="match status" value="1"/>
</dbReference>
<evidence type="ECO:0000313" key="11">
    <source>
        <dbReference type="Proteomes" id="UP000185151"/>
    </source>
</evidence>
<dbReference type="GO" id="GO:0000976">
    <property type="term" value="F:transcription cis-regulatory region binding"/>
    <property type="evidence" value="ECO:0007669"/>
    <property type="project" value="TreeGrafter"/>
</dbReference>
<dbReference type="PANTHER" id="PTHR48111:SF4">
    <property type="entry name" value="DNA-BINDING DUAL TRANSCRIPTIONAL REGULATOR OMPR"/>
    <property type="match status" value="1"/>
</dbReference>
<dbReference type="GO" id="GO:0032993">
    <property type="term" value="C:protein-DNA complex"/>
    <property type="evidence" value="ECO:0007669"/>
    <property type="project" value="TreeGrafter"/>
</dbReference>
<gene>
    <name evidence="10" type="ORF">SAMN05444165_6917</name>
</gene>
<dbReference type="GO" id="GO:0000156">
    <property type="term" value="F:phosphorelay response regulator activity"/>
    <property type="evidence" value="ECO:0007669"/>
    <property type="project" value="TreeGrafter"/>
</dbReference>
<keyword evidence="1 6" id="KW-0597">Phosphoprotein</keyword>
<dbReference type="GO" id="GO:0005829">
    <property type="term" value="C:cytosol"/>
    <property type="evidence" value="ECO:0007669"/>
    <property type="project" value="TreeGrafter"/>
</dbReference>